<organism evidence="1">
    <name type="scientific">Salmonella enterica</name>
    <name type="common">Salmonella choleraesuis</name>
    <dbReference type="NCBI Taxonomy" id="28901"/>
    <lineage>
        <taxon>Bacteria</taxon>
        <taxon>Pseudomonadati</taxon>
        <taxon>Pseudomonadota</taxon>
        <taxon>Gammaproteobacteria</taxon>
        <taxon>Enterobacterales</taxon>
        <taxon>Enterobacteriaceae</taxon>
        <taxon>Salmonella</taxon>
    </lineage>
</organism>
<name>A0A743P0X3_SALER</name>
<reference evidence="1" key="2">
    <citation type="submission" date="2020-02" db="EMBL/GenBank/DDBJ databases">
        <authorList>
            <consortium name="NCBI Pathogen Detection Project"/>
        </authorList>
    </citation>
    <scope>NUCLEOTIDE SEQUENCE</scope>
    <source>
        <strain evidence="1">MA.CK_00/00001968</strain>
    </source>
</reference>
<reference evidence="1" key="1">
    <citation type="journal article" date="2018" name="Genome Biol.">
        <title>SKESA: strategic k-mer extension for scrupulous assemblies.</title>
        <authorList>
            <person name="Souvorov A."/>
            <person name="Agarwala R."/>
            <person name="Lipman D.J."/>
        </authorList>
    </citation>
    <scope>NUCLEOTIDE SEQUENCE</scope>
    <source>
        <strain evidence="1">MA.CK_00/00001968</strain>
    </source>
</reference>
<accession>A0A743P0X3</accession>
<dbReference type="AlphaFoldDB" id="A0A743P0X3"/>
<dbReference type="EMBL" id="DAAUQX010000025">
    <property type="protein sequence ID" value="HAF2128859.1"/>
    <property type="molecule type" value="Genomic_DNA"/>
</dbReference>
<comment type="caution">
    <text evidence="1">The sequence shown here is derived from an EMBL/GenBank/DDBJ whole genome shotgun (WGS) entry which is preliminary data.</text>
</comment>
<proteinExistence type="predicted"/>
<evidence type="ECO:0000313" key="1">
    <source>
        <dbReference type="EMBL" id="HAF2128859.1"/>
    </source>
</evidence>
<protein>
    <submittedName>
        <fullName evidence="1">Uncharacterized protein</fullName>
    </submittedName>
</protein>
<gene>
    <name evidence="1" type="ORF">G9F27_003053</name>
</gene>
<sequence>MNIEKFINDENHMCNLSEGMFDEIFDSNAIYELPDNNFTKKIVYWLSQYLMGNVVDPIKDINQLDKFERFYVYETWLLLIKETETLKTLSKIIIQHYL</sequence>